<dbReference type="SUPFAM" id="SSF90123">
    <property type="entry name" value="ABC transporter transmembrane region"/>
    <property type="match status" value="1"/>
</dbReference>
<evidence type="ECO:0000259" key="8">
    <source>
        <dbReference type="PROSITE" id="PS50893"/>
    </source>
</evidence>
<evidence type="ECO:0000256" key="3">
    <source>
        <dbReference type="ARBA" id="ARBA00022741"/>
    </source>
</evidence>
<dbReference type="AlphaFoldDB" id="A0A0D1BV07"/>
<feature type="transmembrane region" description="Helical" evidence="7">
    <location>
        <begin position="245"/>
        <end position="265"/>
    </location>
</feature>
<keyword evidence="6 7" id="KW-0472">Membrane</keyword>
<dbReference type="GO" id="GO:0005886">
    <property type="term" value="C:plasma membrane"/>
    <property type="evidence" value="ECO:0007669"/>
    <property type="project" value="UniProtKB-SubCell"/>
</dbReference>
<evidence type="ECO:0000313" key="10">
    <source>
        <dbReference type="EMBL" id="KIS22596.1"/>
    </source>
</evidence>
<comment type="caution">
    <text evidence="10">The sequence shown here is derived from an EMBL/GenBank/DDBJ whole genome shotgun (WGS) entry which is preliminary data.</text>
</comment>
<feature type="transmembrane region" description="Helical" evidence="7">
    <location>
        <begin position="130"/>
        <end position="153"/>
    </location>
</feature>
<dbReference type="CDD" id="cd07346">
    <property type="entry name" value="ABC_6TM_exporters"/>
    <property type="match status" value="1"/>
</dbReference>
<dbReference type="GO" id="GO:0016887">
    <property type="term" value="F:ATP hydrolysis activity"/>
    <property type="evidence" value="ECO:0007669"/>
    <property type="project" value="InterPro"/>
</dbReference>
<dbReference type="SUPFAM" id="SSF52540">
    <property type="entry name" value="P-loop containing nucleoside triphosphate hydrolases"/>
    <property type="match status" value="1"/>
</dbReference>
<dbReference type="Pfam" id="PF00664">
    <property type="entry name" value="ABC_membrane"/>
    <property type="match status" value="1"/>
</dbReference>
<evidence type="ECO:0000313" key="11">
    <source>
        <dbReference type="Proteomes" id="UP000032250"/>
    </source>
</evidence>
<dbReference type="PROSITE" id="PS00211">
    <property type="entry name" value="ABC_TRANSPORTER_1"/>
    <property type="match status" value="1"/>
</dbReference>
<accession>A0A0D1BV07</accession>
<evidence type="ECO:0000259" key="9">
    <source>
        <dbReference type="PROSITE" id="PS50929"/>
    </source>
</evidence>
<keyword evidence="3" id="KW-0547">Nucleotide-binding</keyword>
<dbReference type="HOGENOM" id="CLU_000604_84_3_9"/>
<feature type="transmembrane region" description="Helical" evidence="7">
    <location>
        <begin position="159"/>
        <end position="177"/>
    </location>
</feature>
<dbReference type="PROSITE" id="PS50893">
    <property type="entry name" value="ABC_TRANSPORTER_2"/>
    <property type="match status" value="1"/>
</dbReference>
<dbReference type="PANTHER" id="PTHR43394:SF1">
    <property type="entry name" value="ATP-BINDING CASSETTE SUB-FAMILY B MEMBER 10, MITOCHONDRIAL"/>
    <property type="match status" value="1"/>
</dbReference>
<dbReference type="InterPro" id="IPR036640">
    <property type="entry name" value="ABC1_TM_sf"/>
</dbReference>
<feature type="domain" description="ABC transmembrane type-1" evidence="9">
    <location>
        <begin position="20"/>
        <end position="302"/>
    </location>
</feature>
<dbReference type="GO" id="GO:0015421">
    <property type="term" value="F:ABC-type oligopeptide transporter activity"/>
    <property type="evidence" value="ECO:0007669"/>
    <property type="project" value="TreeGrafter"/>
</dbReference>
<evidence type="ECO:0000256" key="6">
    <source>
        <dbReference type="ARBA" id="ARBA00023136"/>
    </source>
</evidence>
<dbReference type="Proteomes" id="UP000032250">
    <property type="component" value="Unassembled WGS sequence"/>
</dbReference>
<organism evidence="10 11">
    <name type="scientific">Clostridium botulinum B2 450</name>
    <dbReference type="NCBI Taxonomy" id="1379739"/>
    <lineage>
        <taxon>Bacteria</taxon>
        <taxon>Bacillati</taxon>
        <taxon>Bacillota</taxon>
        <taxon>Clostridia</taxon>
        <taxon>Eubacteriales</taxon>
        <taxon>Clostridiaceae</taxon>
        <taxon>Clostridium</taxon>
    </lineage>
</organism>
<dbReference type="Pfam" id="PF00005">
    <property type="entry name" value="ABC_tran"/>
    <property type="match status" value="1"/>
</dbReference>
<feature type="transmembrane region" description="Helical" evidence="7">
    <location>
        <begin position="56"/>
        <end position="76"/>
    </location>
</feature>
<evidence type="ECO:0000256" key="4">
    <source>
        <dbReference type="ARBA" id="ARBA00022840"/>
    </source>
</evidence>
<reference evidence="10 11" key="1">
    <citation type="submission" date="2014-06" db="EMBL/GenBank/DDBJ databases">
        <title>Genome characterization of distinct group I Clostridium botulinum lineages.</title>
        <authorList>
            <person name="Giordani F."/>
            <person name="Anselmo A."/>
            <person name="Fillo S."/>
            <person name="Palozzi A.M."/>
            <person name="Fortunato A."/>
            <person name="Gentile B."/>
            <person name="Ciammaruconi A."/>
            <person name="Anniballi F."/>
            <person name="De Medici D."/>
            <person name="Lista F."/>
        </authorList>
    </citation>
    <scope>NUCLEOTIDE SEQUENCE [LARGE SCALE GENOMIC DNA]</scope>
    <source>
        <strain evidence="10 11">B2 450</strain>
    </source>
</reference>
<dbReference type="InterPro" id="IPR027417">
    <property type="entry name" value="P-loop_NTPase"/>
</dbReference>
<dbReference type="GO" id="GO:0005524">
    <property type="term" value="F:ATP binding"/>
    <property type="evidence" value="ECO:0007669"/>
    <property type="project" value="UniProtKB-KW"/>
</dbReference>
<name>A0A0D1BV07_CLOBO</name>
<evidence type="ECO:0000256" key="1">
    <source>
        <dbReference type="ARBA" id="ARBA00004651"/>
    </source>
</evidence>
<comment type="subcellular location">
    <subcellularLocation>
        <location evidence="1">Cell membrane</location>
        <topology evidence="1">Multi-pass membrane protein</topology>
    </subcellularLocation>
</comment>
<gene>
    <name evidence="10" type="ORF">N495_02985</name>
</gene>
<dbReference type="OrthoDB" id="1924776at2"/>
<dbReference type="Gene3D" id="3.40.50.300">
    <property type="entry name" value="P-loop containing nucleotide triphosphate hydrolases"/>
    <property type="match status" value="1"/>
</dbReference>
<feature type="transmembrane region" description="Helical" evidence="7">
    <location>
        <begin position="20"/>
        <end position="44"/>
    </location>
</feature>
<proteinExistence type="predicted"/>
<dbReference type="InterPro" id="IPR003593">
    <property type="entry name" value="AAA+_ATPase"/>
</dbReference>
<keyword evidence="2 7" id="KW-0812">Transmembrane</keyword>
<dbReference type="Gene3D" id="1.20.1560.10">
    <property type="entry name" value="ABC transporter type 1, transmembrane domain"/>
    <property type="match status" value="1"/>
</dbReference>
<dbReference type="PATRIC" id="fig|1379739.3.peg.909"/>
<dbReference type="InterPro" id="IPR039421">
    <property type="entry name" value="Type_1_exporter"/>
</dbReference>
<dbReference type="InterPro" id="IPR003439">
    <property type="entry name" value="ABC_transporter-like_ATP-bd"/>
</dbReference>
<evidence type="ECO:0000256" key="7">
    <source>
        <dbReference type="SAM" id="Phobius"/>
    </source>
</evidence>
<evidence type="ECO:0000256" key="2">
    <source>
        <dbReference type="ARBA" id="ARBA00022692"/>
    </source>
</evidence>
<dbReference type="EMBL" id="JXSU01000007">
    <property type="protein sequence ID" value="KIS22596.1"/>
    <property type="molecule type" value="Genomic_DNA"/>
</dbReference>
<feature type="domain" description="ABC transporter" evidence="8">
    <location>
        <begin position="334"/>
        <end position="566"/>
    </location>
</feature>
<keyword evidence="5 7" id="KW-1133">Transmembrane helix</keyword>
<evidence type="ECO:0000256" key="5">
    <source>
        <dbReference type="ARBA" id="ARBA00022989"/>
    </source>
</evidence>
<dbReference type="InterPro" id="IPR017871">
    <property type="entry name" value="ABC_transporter-like_CS"/>
</dbReference>
<dbReference type="InterPro" id="IPR011527">
    <property type="entry name" value="ABC1_TM_dom"/>
</dbReference>
<dbReference type="PROSITE" id="PS50929">
    <property type="entry name" value="ABC_TM1F"/>
    <property type="match status" value="1"/>
</dbReference>
<keyword evidence="4" id="KW-0067">ATP-binding</keyword>
<protein>
    <submittedName>
        <fullName evidence="10">ABC transporter permease</fullName>
    </submittedName>
</protein>
<dbReference type="PANTHER" id="PTHR43394">
    <property type="entry name" value="ATP-DEPENDENT PERMEASE MDL1, MITOCHONDRIAL"/>
    <property type="match status" value="1"/>
</dbReference>
<dbReference type="RefSeq" id="WP_043031373.1">
    <property type="nucleotide sequence ID" value="NZ_JXSU01000007.1"/>
</dbReference>
<sequence length="570" mass="65138">MKKILNNVWEVAKKYKGKELIGLIFTILYTVAIFISPMVSRYLIDSVIPSNSIYKLKIGILIFFGGCICQPIFGYLKNRVFMGISENITIMFREKMFNKVIDAPMEFFDGCSNGAIVSRISNDGRSVSEFITNFFVVVVKNIVLIIMIIIGMLMLSKEITLMVIFLYVIYFFINWKISRKFNPMSKSIQESYDQICIKINRSVGSINTIKAFNQEEKVKREFKEIIEKNYTNNLKFRKLSMLMNSISNGIMIASLSIVYGMGSLLVMDGKITIGTVVAMGLYFQLLVQPIYELLNSNIDIHTIVPIFNRINEYINLKTERANKENNELSFLKEIEFKNVSFKYNNGSQAINNINFKLPSKGIFAIVGDSGAGKSSLIKLLSAFYDSYQGEIKINEKELKEYGAKDIRKVISLVSQDIELVNESIKNNIKMGRDIKDSKIKEVVKSLSLEKTIEKLELGYDTIVNERANLSGGEKQRLSIARALVKESLIYIFDEPTAALDTINEKRVKDILEELSKERLVIIITHNLSLLNKAQCIYTIKQGEIVEEGDYEYLTKKDSYFSKLMKELSKK</sequence>
<dbReference type="SMART" id="SM00382">
    <property type="entry name" value="AAA"/>
    <property type="match status" value="1"/>
</dbReference>